<reference evidence="1" key="1">
    <citation type="submission" date="2019-02" db="EMBL/GenBank/DDBJ databases">
        <authorList>
            <person name="Gruber-Vodicka R. H."/>
            <person name="Seah K. B. B."/>
        </authorList>
    </citation>
    <scope>NUCLEOTIDE SEQUENCE</scope>
    <source>
        <strain evidence="1">BECK_BZ123</strain>
    </source>
</reference>
<dbReference type="EMBL" id="CAADFS010000028">
    <property type="protein sequence ID" value="VFK46126.1"/>
    <property type="molecule type" value="Genomic_DNA"/>
</dbReference>
<name>A0A450YX81_9GAMM</name>
<accession>A0A450YX81</accession>
<sequence length="310" mass="34031">MSKKRPGVFEAVGVGCAFAPRIVFGEAVFHLRLGEHPIHEPLPHGSPPVGRFLLLVDISLAVPRAEKEGRDVHRAGLERLVHGGAQLWSPLVEGAFPGRVGGLMALHQDAVLPEMHTGLEAEEIAAGKTCEQLQFDVGLHDRDAATLGVADETQTAGQGVQGKGSAEALKGQKTINELASDFDVHPSQINAWKELAREGLADIFSRRSEREAAQWDGERDRLYQQIGKLQVEMDWLKKKDWASRLSLEDKRECIEYGHGKLSIQRQCELIGLSRASYYRSTPVVGTRSIPATRFTVAARCVTGCADRAMR</sequence>
<gene>
    <name evidence="1" type="ORF">BECKTC1821D_GA0114238_102814</name>
</gene>
<protein>
    <recommendedName>
        <fullName evidence="2">Transposase</fullName>
    </recommendedName>
</protein>
<organism evidence="1">
    <name type="scientific">Candidatus Kentrum sp. TC</name>
    <dbReference type="NCBI Taxonomy" id="2126339"/>
    <lineage>
        <taxon>Bacteria</taxon>
        <taxon>Pseudomonadati</taxon>
        <taxon>Pseudomonadota</taxon>
        <taxon>Gammaproteobacteria</taxon>
        <taxon>Candidatus Kentrum</taxon>
    </lineage>
</organism>
<dbReference type="SUPFAM" id="SSF48295">
    <property type="entry name" value="TrpR-like"/>
    <property type="match status" value="1"/>
</dbReference>
<proteinExistence type="predicted"/>
<dbReference type="InterPro" id="IPR010921">
    <property type="entry name" value="Trp_repressor/repl_initiator"/>
</dbReference>
<dbReference type="GO" id="GO:0043565">
    <property type="term" value="F:sequence-specific DNA binding"/>
    <property type="evidence" value="ECO:0007669"/>
    <property type="project" value="InterPro"/>
</dbReference>
<evidence type="ECO:0008006" key="2">
    <source>
        <dbReference type="Google" id="ProtNLM"/>
    </source>
</evidence>
<evidence type="ECO:0000313" key="1">
    <source>
        <dbReference type="EMBL" id="VFK46126.1"/>
    </source>
</evidence>
<dbReference type="AlphaFoldDB" id="A0A450YX81"/>